<dbReference type="AlphaFoldDB" id="A0A0D2M8B1"/>
<gene>
    <name evidence="11" type="ORF">MNEG_16299</name>
</gene>
<dbReference type="Gene3D" id="1.10.287.80">
    <property type="entry name" value="ATP synthase, gamma subunit, helix hairpin domain"/>
    <property type="match status" value="1"/>
</dbReference>
<protein>
    <recommendedName>
        <fullName evidence="10">F-ATPase gamma subunit</fullName>
    </recommendedName>
</protein>
<evidence type="ECO:0000256" key="6">
    <source>
        <dbReference type="ARBA" id="ARBA00023065"/>
    </source>
</evidence>
<keyword evidence="7" id="KW-0472">Membrane</keyword>
<evidence type="ECO:0000256" key="3">
    <source>
        <dbReference type="ARBA" id="ARBA00007681"/>
    </source>
</evidence>
<dbReference type="GO" id="GO:0046933">
    <property type="term" value="F:proton-transporting ATP synthase activity, rotational mechanism"/>
    <property type="evidence" value="ECO:0007669"/>
    <property type="project" value="InterPro"/>
</dbReference>
<evidence type="ECO:0000256" key="4">
    <source>
        <dbReference type="ARBA" id="ARBA00022448"/>
    </source>
</evidence>
<dbReference type="InterPro" id="IPR035968">
    <property type="entry name" value="ATP_synth_F1_ATPase_gsu"/>
</dbReference>
<comment type="function">
    <text evidence="1">Produces ATP from ADP in the presence of a proton gradient across the membrane. The gamma chain is believed to be important in regulating ATPase activity and the flow of protons through the CF(0) complex.</text>
</comment>
<dbReference type="Proteomes" id="UP000054498">
    <property type="component" value="Unassembled WGS sequence"/>
</dbReference>
<keyword evidence="8" id="KW-0139">CF(1)</keyword>
<evidence type="ECO:0000256" key="7">
    <source>
        <dbReference type="ARBA" id="ARBA00023136"/>
    </source>
</evidence>
<dbReference type="PRINTS" id="PR00126">
    <property type="entry name" value="ATPASEGAMMA"/>
</dbReference>
<dbReference type="EMBL" id="KK106430">
    <property type="protein sequence ID" value="KIY91665.1"/>
    <property type="molecule type" value="Genomic_DNA"/>
</dbReference>
<proteinExistence type="inferred from homology"/>
<dbReference type="SUPFAM" id="SSF52943">
    <property type="entry name" value="ATP synthase (F1-ATPase), gamma subunit"/>
    <property type="match status" value="1"/>
</dbReference>
<reference evidence="11 12" key="1">
    <citation type="journal article" date="2013" name="BMC Genomics">
        <title>Reconstruction of the lipid metabolism for the microalga Monoraphidium neglectum from its genome sequence reveals characteristics suitable for biofuel production.</title>
        <authorList>
            <person name="Bogen C."/>
            <person name="Al-Dilaimi A."/>
            <person name="Albersmeier A."/>
            <person name="Wichmann J."/>
            <person name="Grundmann M."/>
            <person name="Rupp O."/>
            <person name="Lauersen K.J."/>
            <person name="Blifernez-Klassen O."/>
            <person name="Kalinowski J."/>
            <person name="Goesmann A."/>
            <person name="Mussgnug J.H."/>
            <person name="Kruse O."/>
        </authorList>
    </citation>
    <scope>NUCLEOTIDE SEQUENCE [LARGE SCALE GENOMIC DNA]</scope>
    <source>
        <strain evidence="11 12">SAG 48.87</strain>
    </source>
</reference>
<comment type="subcellular location">
    <subcellularLocation>
        <location evidence="2">Membrane</location>
        <topology evidence="2">Peripheral membrane protein</topology>
    </subcellularLocation>
</comment>
<evidence type="ECO:0000256" key="10">
    <source>
        <dbReference type="ARBA" id="ARBA00031066"/>
    </source>
</evidence>
<keyword evidence="11" id="KW-0378">Hydrolase</keyword>
<dbReference type="GO" id="GO:0009535">
    <property type="term" value="C:chloroplast thylakoid membrane"/>
    <property type="evidence" value="ECO:0007669"/>
    <property type="project" value="TreeGrafter"/>
</dbReference>
<dbReference type="PANTHER" id="PTHR11693:SF41">
    <property type="entry name" value="ATP SYNTHASE GAMMA CHAIN, CHLOROPLASTIC"/>
    <property type="match status" value="1"/>
</dbReference>
<evidence type="ECO:0000256" key="5">
    <source>
        <dbReference type="ARBA" id="ARBA00022781"/>
    </source>
</evidence>
<dbReference type="OrthoDB" id="239812at2759"/>
<evidence type="ECO:0000313" key="11">
    <source>
        <dbReference type="EMBL" id="KIY91665.1"/>
    </source>
</evidence>
<keyword evidence="5" id="KW-0375">Hydrogen ion transport</keyword>
<dbReference type="Pfam" id="PF00231">
    <property type="entry name" value="ATP-synt"/>
    <property type="match status" value="1"/>
</dbReference>
<evidence type="ECO:0000313" key="12">
    <source>
        <dbReference type="Proteomes" id="UP000054498"/>
    </source>
</evidence>
<dbReference type="FunFam" id="3.40.1380.10:FF:000006">
    <property type="entry name" value="ATP synthase gamma chain"/>
    <property type="match status" value="1"/>
</dbReference>
<evidence type="ECO:0000256" key="9">
    <source>
        <dbReference type="ARBA" id="ARBA00023310"/>
    </source>
</evidence>
<dbReference type="GO" id="GO:0016787">
    <property type="term" value="F:hydrolase activity"/>
    <property type="evidence" value="ECO:0007669"/>
    <property type="project" value="UniProtKB-KW"/>
</dbReference>
<dbReference type="STRING" id="145388.A0A0D2M8B1"/>
<evidence type="ECO:0000256" key="1">
    <source>
        <dbReference type="ARBA" id="ARBA00003456"/>
    </source>
</evidence>
<dbReference type="InterPro" id="IPR000131">
    <property type="entry name" value="ATP_synth_F1_gsu"/>
</dbReference>
<dbReference type="Gene3D" id="3.40.1380.10">
    <property type="match status" value="1"/>
</dbReference>
<keyword evidence="6" id="KW-0406">Ion transport</keyword>
<name>A0A0D2M8B1_9CHLO</name>
<evidence type="ECO:0000256" key="8">
    <source>
        <dbReference type="ARBA" id="ARBA00023196"/>
    </source>
</evidence>
<keyword evidence="4" id="KW-0813">Transport</keyword>
<dbReference type="GeneID" id="25734044"/>
<dbReference type="RefSeq" id="XP_013890685.1">
    <property type="nucleotide sequence ID" value="XM_014035231.1"/>
</dbReference>
<dbReference type="GO" id="GO:0045259">
    <property type="term" value="C:proton-transporting ATP synthase complex"/>
    <property type="evidence" value="ECO:0007669"/>
    <property type="project" value="UniProtKB-KW"/>
</dbReference>
<keyword evidence="9" id="KW-0066">ATP synthesis</keyword>
<evidence type="ECO:0000256" key="2">
    <source>
        <dbReference type="ARBA" id="ARBA00004170"/>
    </source>
</evidence>
<dbReference type="PANTHER" id="PTHR11693">
    <property type="entry name" value="ATP SYNTHASE GAMMA CHAIN"/>
    <property type="match status" value="1"/>
</dbReference>
<keyword evidence="12" id="KW-1185">Reference proteome</keyword>
<accession>A0A0D2M8B1</accession>
<comment type="similarity">
    <text evidence="3">Belongs to the ATPase gamma chain family.</text>
</comment>
<dbReference type="KEGG" id="mng:MNEG_16299"/>
<dbReference type="CDD" id="cd12151">
    <property type="entry name" value="F1-ATPase_gamma"/>
    <property type="match status" value="1"/>
</dbReference>
<organism evidence="11 12">
    <name type="scientific">Monoraphidium neglectum</name>
    <dbReference type="NCBI Taxonomy" id="145388"/>
    <lineage>
        <taxon>Eukaryota</taxon>
        <taxon>Viridiplantae</taxon>
        <taxon>Chlorophyta</taxon>
        <taxon>core chlorophytes</taxon>
        <taxon>Chlorophyceae</taxon>
        <taxon>CS clade</taxon>
        <taxon>Sphaeropleales</taxon>
        <taxon>Selenastraceae</taxon>
        <taxon>Monoraphidium</taxon>
    </lineage>
</organism>
<sequence length="257" mass="27740">MKITEAMKLVAAAKVRRAQAAVVNGRPFSENLIKAPQGQAGSGGARGGAIAAAVIFVLYGVNQRLRVEDVDSPLCDIRPVKSVLLVVLSGDRGLCGGYNNFIIKKTEARHRELKALGLDVKLVLVGRKAQQYFGRRPQYNVVRNFTLGAAPTTREAQAVADEIFADFVSKEVDKVELVYTKFLSLIASNPTIQTLLPLTPTGELCDVEGNCVDAAQDEMFRLTTSGGKLSVEREKVGGGCCEHARAWRCPPPSWTPG</sequence>